<dbReference type="Proteomes" id="UP000255326">
    <property type="component" value="Unassembled WGS sequence"/>
</dbReference>
<dbReference type="Pfam" id="PF09986">
    <property type="entry name" value="DUF2225"/>
    <property type="match status" value="1"/>
</dbReference>
<dbReference type="InterPro" id="IPR011990">
    <property type="entry name" value="TPR-like_helical_dom_sf"/>
</dbReference>
<dbReference type="InterPro" id="IPR018708">
    <property type="entry name" value="DUF2225"/>
</dbReference>
<dbReference type="AlphaFoldDB" id="A0A370GED7"/>
<evidence type="ECO:0000313" key="1">
    <source>
        <dbReference type="EMBL" id="RDI41469.1"/>
    </source>
</evidence>
<evidence type="ECO:0008006" key="3">
    <source>
        <dbReference type="Google" id="ProtNLM"/>
    </source>
</evidence>
<accession>A0A370GED7</accession>
<organism evidence="1 2">
    <name type="scientific">Falsibacillus pallidus</name>
    <dbReference type="NCBI Taxonomy" id="493781"/>
    <lineage>
        <taxon>Bacteria</taxon>
        <taxon>Bacillati</taxon>
        <taxon>Bacillota</taxon>
        <taxon>Bacilli</taxon>
        <taxon>Bacillales</taxon>
        <taxon>Bacillaceae</taxon>
        <taxon>Falsibacillus</taxon>
    </lineage>
</organism>
<comment type="caution">
    <text evidence="1">The sequence shown here is derived from an EMBL/GenBank/DDBJ whole genome shotgun (WGS) entry which is preliminary data.</text>
</comment>
<dbReference type="EMBL" id="QQAY01000008">
    <property type="protein sequence ID" value="RDI41469.1"/>
    <property type="molecule type" value="Genomic_DNA"/>
</dbReference>
<sequence>MSEVTPFFERKLECPLCKHSFKTTKIRSRFIKIERHDSDFCPVYNDESVNPLLYNVHVCPSCGYSYTDEFQTFFVPLIREELEEKVAKHWTPQDFGGKRTIAKAVNAYKLAIYCGMIRREKKVTIAGLYLRIAWLYRLASMHAEEARFMKLSALEYSESYSNDDFSGTQMSEVRILYMIAELQRRLGNRDAAVLYFSKIIEKQQSTMDRKVVDMARERWQEMRETMKTAL</sequence>
<dbReference type="RefSeq" id="WP_114746127.1">
    <property type="nucleotide sequence ID" value="NZ_QQAY01000008.1"/>
</dbReference>
<keyword evidence="2" id="KW-1185">Reference proteome</keyword>
<proteinExistence type="predicted"/>
<evidence type="ECO:0000313" key="2">
    <source>
        <dbReference type="Proteomes" id="UP000255326"/>
    </source>
</evidence>
<gene>
    <name evidence="1" type="ORF">DFR59_108120</name>
</gene>
<protein>
    <recommendedName>
        <fullName evidence="3">DUF2225 domain-containing protein</fullName>
    </recommendedName>
</protein>
<dbReference type="SUPFAM" id="SSF48452">
    <property type="entry name" value="TPR-like"/>
    <property type="match status" value="1"/>
</dbReference>
<reference evidence="1 2" key="1">
    <citation type="submission" date="2018-07" db="EMBL/GenBank/DDBJ databases">
        <title>Genomic Encyclopedia of Type Strains, Phase IV (KMG-IV): sequencing the most valuable type-strain genomes for metagenomic binning, comparative biology and taxonomic classification.</title>
        <authorList>
            <person name="Goeker M."/>
        </authorList>
    </citation>
    <scope>NUCLEOTIDE SEQUENCE [LARGE SCALE GENOMIC DNA]</scope>
    <source>
        <strain evidence="1 2">DSM 25281</strain>
    </source>
</reference>
<name>A0A370GED7_9BACI</name>
<dbReference type="OrthoDB" id="9780343at2"/>